<feature type="domain" description="Alpha-D-phosphohexomutase alpha/beta/alpha" evidence="10">
    <location>
        <begin position="272"/>
        <end position="381"/>
    </location>
</feature>
<evidence type="ECO:0000313" key="11">
    <source>
        <dbReference type="EMBL" id="MCM0619375.1"/>
    </source>
</evidence>
<keyword evidence="6" id="KW-0413">Isomerase</keyword>
<dbReference type="InterPro" id="IPR005843">
    <property type="entry name" value="A-D-PHexomutase_C"/>
</dbReference>
<dbReference type="Pfam" id="PF02879">
    <property type="entry name" value="PGM_PMM_II"/>
    <property type="match status" value="1"/>
</dbReference>
<dbReference type="InterPro" id="IPR005846">
    <property type="entry name" value="A-D-PHexomutase_a/b/a-III"/>
</dbReference>
<evidence type="ECO:0000256" key="5">
    <source>
        <dbReference type="ARBA" id="ARBA00022842"/>
    </source>
</evidence>
<dbReference type="InterPro" id="IPR005845">
    <property type="entry name" value="A-D-PHexomutase_a/b/a-II"/>
</dbReference>
<evidence type="ECO:0000256" key="1">
    <source>
        <dbReference type="ARBA" id="ARBA00001946"/>
    </source>
</evidence>
<evidence type="ECO:0000259" key="7">
    <source>
        <dbReference type="Pfam" id="PF00408"/>
    </source>
</evidence>
<dbReference type="Gene3D" id="3.30.310.50">
    <property type="entry name" value="Alpha-D-phosphohexomutase, C-terminal domain"/>
    <property type="match status" value="1"/>
</dbReference>
<comment type="cofactor">
    <cofactor evidence="1">
        <name>Mg(2+)</name>
        <dbReference type="ChEBI" id="CHEBI:18420"/>
    </cofactor>
</comment>
<sequence length="467" mass="49265">MTESVPATLSAENVNAIFKAYDVRGTVPDQLDESLALATGRAFVRVVGAETVVVGHDMRPSSPGMAAAFARGASEAGADVVLIGLCSTDGLYFASGHLGRPGAMFTASHNPAQYNGIKMCRAFAQPVGMETGLAEIRDLVTSGEVADGTFTPVETPGTITEQDLLEAYVDHLLGLAPVSGRKLKVVADAGNGMAGHTAPAVFAKLAEVVDLVPMYFELDGTFPNHEANPLDESTLTDLKKRVLEEGADVGLAFDGDADRCFLVDEQGNAVDPSAITALIASRELAKEPGSSIIYNLISSRAVPEIVTELGGTPVRTRVGHSYIKAKMAETGAIFGGEHSGHFYFRDFWRADSGMLAALHGLGALAGTDQPLSQLLAQFSRYPRSGEINSEVADQAAVMDAIEAEYGSLDGVTTDRLDGLTVAHADWTFNVRPSNTEPLLRLNAEGRDEATMARVRDEVLGKIRGGAA</sequence>
<feature type="domain" description="Alpha-D-phosphohexomutase alpha/beta/alpha" evidence="9">
    <location>
        <begin position="166"/>
        <end position="267"/>
    </location>
</feature>
<evidence type="ECO:0000259" key="10">
    <source>
        <dbReference type="Pfam" id="PF02880"/>
    </source>
</evidence>
<dbReference type="InterPro" id="IPR016055">
    <property type="entry name" value="A-D-PHexomutase_a/b/a-I/II/III"/>
</dbReference>
<evidence type="ECO:0000313" key="12">
    <source>
        <dbReference type="Proteomes" id="UP001139485"/>
    </source>
</evidence>
<dbReference type="PRINTS" id="PR00509">
    <property type="entry name" value="PGMPMM"/>
</dbReference>
<dbReference type="GO" id="GO:0016868">
    <property type="term" value="F:intramolecular phosphotransferase activity"/>
    <property type="evidence" value="ECO:0007669"/>
    <property type="project" value="InterPro"/>
</dbReference>
<keyword evidence="12" id="KW-1185">Reference proteome</keyword>
<evidence type="ECO:0000256" key="3">
    <source>
        <dbReference type="ARBA" id="ARBA00022553"/>
    </source>
</evidence>
<evidence type="ECO:0000256" key="6">
    <source>
        <dbReference type="ARBA" id="ARBA00023235"/>
    </source>
</evidence>
<keyword evidence="4" id="KW-0479">Metal-binding</keyword>
<dbReference type="InterPro" id="IPR005841">
    <property type="entry name" value="Alpha-D-phosphohexomutase_SF"/>
</dbReference>
<dbReference type="RefSeq" id="WP_250826209.1">
    <property type="nucleotide sequence ID" value="NZ_JAMOIL010000002.1"/>
</dbReference>
<dbReference type="Gene3D" id="3.40.120.10">
    <property type="entry name" value="Alpha-D-Glucose-1,6-Bisphosphate, subunit A, domain 3"/>
    <property type="match status" value="3"/>
</dbReference>
<dbReference type="GO" id="GO:0046872">
    <property type="term" value="F:metal ion binding"/>
    <property type="evidence" value="ECO:0007669"/>
    <property type="project" value="UniProtKB-KW"/>
</dbReference>
<organism evidence="11 12">
    <name type="scientific">Nocardioides bruguierae</name>
    <dbReference type="NCBI Taxonomy" id="2945102"/>
    <lineage>
        <taxon>Bacteria</taxon>
        <taxon>Bacillati</taxon>
        <taxon>Actinomycetota</taxon>
        <taxon>Actinomycetes</taxon>
        <taxon>Propionibacteriales</taxon>
        <taxon>Nocardioidaceae</taxon>
        <taxon>Nocardioides</taxon>
    </lineage>
</organism>
<dbReference type="InterPro" id="IPR036900">
    <property type="entry name" value="A-D-PHexomutase_C_sf"/>
</dbReference>
<dbReference type="SUPFAM" id="SSF53738">
    <property type="entry name" value="Phosphoglucomutase, first 3 domains"/>
    <property type="match status" value="3"/>
</dbReference>
<dbReference type="Pfam" id="PF00408">
    <property type="entry name" value="PGM_PMM_IV"/>
    <property type="match status" value="1"/>
</dbReference>
<accession>A0A9X2IF62</accession>
<name>A0A9X2IF62_9ACTN</name>
<reference evidence="11" key="1">
    <citation type="submission" date="2022-05" db="EMBL/GenBank/DDBJ databases">
        <authorList>
            <person name="Tuo L."/>
        </authorList>
    </citation>
    <scope>NUCLEOTIDE SEQUENCE</scope>
    <source>
        <strain evidence="11">BSK12Z-4</strain>
    </source>
</reference>
<dbReference type="SUPFAM" id="SSF55957">
    <property type="entry name" value="Phosphoglucomutase, C-terminal domain"/>
    <property type="match status" value="1"/>
</dbReference>
<feature type="domain" description="Alpha-D-phosphohexomutase C-terminal" evidence="7">
    <location>
        <begin position="386"/>
        <end position="459"/>
    </location>
</feature>
<dbReference type="NCBIfam" id="NF007088">
    <property type="entry name" value="PRK09542.1"/>
    <property type="match status" value="1"/>
</dbReference>
<dbReference type="GO" id="GO:0005975">
    <property type="term" value="P:carbohydrate metabolic process"/>
    <property type="evidence" value="ECO:0007669"/>
    <property type="project" value="InterPro"/>
</dbReference>
<gene>
    <name evidence="11" type="ORF">M8330_03565</name>
</gene>
<dbReference type="CDD" id="cd03089">
    <property type="entry name" value="PMM_PGM"/>
    <property type="match status" value="1"/>
</dbReference>
<dbReference type="PANTHER" id="PTHR43771:SF1">
    <property type="entry name" value="PHOSPHOMANNOMUTASE"/>
    <property type="match status" value="1"/>
</dbReference>
<evidence type="ECO:0000259" key="9">
    <source>
        <dbReference type="Pfam" id="PF02879"/>
    </source>
</evidence>
<evidence type="ECO:0000256" key="4">
    <source>
        <dbReference type="ARBA" id="ARBA00022723"/>
    </source>
</evidence>
<proteinExistence type="inferred from homology"/>
<keyword evidence="5" id="KW-0460">Magnesium</keyword>
<dbReference type="PANTHER" id="PTHR43771">
    <property type="entry name" value="PHOSPHOMANNOMUTASE"/>
    <property type="match status" value="1"/>
</dbReference>
<evidence type="ECO:0000259" key="8">
    <source>
        <dbReference type="Pfam" id="PF02878"/>
    </source>
</evidence>
<comment type="caution">
    <text evidence="11">The sequence shown here is derived from an EMBL/GenBank/DDBJ whole genome shotgun (WGS) entry which is preliminary data.</text>
</comment>
<feature type="domain" description="Alpha-D-phosphohexomutase alpha/beta/alpha" evidence="8">
    <location>
        <begin position="17"/>
        <end position="142"/>
    </location>
</feature>
<comment type="similarity">
    <text evidence="2">Belongs to the phosphohexose mutase family.</text>
</comment>
<protein>
    <submittedName>
        <fullName evidence="11">Phosphomannomutase/phosphoglucomutase</fullName>
    </submittedName>
</protein>
<dbReference type="Pfam" id="PF02878">
    <property type="entry name" value="PGM_PMM_I"/>
    <property type="match status" value="1"/>
</dbReference>
<dbReference type="InterPro" id="IPR005844">
    <property type="entry name" value="A-D-PHexomutase_a/b/a-I"/>
</dbReference>
<evidence type="ECO:0000256" key="2">
    <source>
        <dbReference type="ARBA" id="ARBA00010231"/>
    </source>
</evidence>
<dbReference type="Pfam" id="PF02880">
    <property type="entry name" value="PGM_PMM_III"/>
    <property type="match status" value="1"/>
</dbReference>
<dbReference type="AlphaFoldDB" id="A0A9X2IF62"/>
<keyword evidence="3" id="KW-0597">Phosphoprotein</keyword>
<dbReference type="Proteomes" id="UP001139485">
    <property type="component" value="Unassembled WGS sequence"/>
</dbReference>
<dbReference type="EMBL" id="JAMOIL010000002">
    <property type="protein sequence ID" value="MCM0619375.1"/>
    <property type="molecule type" value="Genomic_DNA"/>
</dbReference>